<evidence type="ECO:0000313" key="1">
    <source>
        <dbReference type="EMBL" id="PIW15678.1"/>
    </source>
</evidence>
<accession>A0A2M7G1Q1</accession>
<dbReference type="Proteomes" id="UP000231019">
    <property type="component" value="Unassembled WGS sequence"/>
</dbReference>
<protein>
    <recommendedName>
        <fullName evidence="3">Prolyl 4-hydroxylase alpha subunit Fe(2+) 2OG dioxygenase domain-containing protein</fullName>
    </recommendedName>
</protein>
<gene>
    <name evidence="1" type="ORF">COW36_16200</name>
</gene>
<comment type="caution">
    <text evidence="1">The sequence shown here is derived from an EMBL/GenBank/DDBJ whole genome shotgun (WGS) entry which is preliminary data.</text>
</comment>
<dbReference type="EMBL" id="PFFQ01000047">
    <property type="protein sequence ID" value="PIW15678.1"/>
    <property type="molecule type" value="Genomic_DNA"/>
</dbReference>
<proteinExistence type="predicted"/>
<evidence type="ECO:0000313" key="2">
    <source>
        <dbReference type="Proteomes" id="UP000231019"/>
    </source>
</evidence>
<reference evidence="1 2" key="1">
    <citation type="submission" date="2017-09" db="EMBL/GenBank/DDBJ databases">
        <title>Depth-based differentiation of microbial function through sediment-hosted aquifers and enrichment of novel symbionts in the deep terrestrial subsurface.</title>
        <authorList>
            <person name="Probst A.J."/>
            <person name="Ladd B."/>
            <person name="Jarett J.K."/>
            <person name="Geller-Mcgrath D.E."/>
            <person name="Sieber C.M."/>
            <person name="Emerson J.B."/>
            <person name="Anantharaman K."/>
            <person name="Thomas B.C."/>
            <person name="Malmstrom R."/>
            <person name="Stieglmeier M."/>
            <person name="Klingl A."/>
            <person name="Woyke T."/>
            <person name="Ryan C.M."/>
            <person name="Banfield J.F."/>
        </authorList>
    </citation>
    <scope>NUCLEOTIDE SEQUENCE [LARGE SCALE GENOMIC DNA]</scope>
    <source>
        <strain evidence="1">CG17_big_fil_post_rev_8_21_14_2_50_48_46</strain>
    </source>
</reference>
<sequence>MQEQKTTTTPQGFEINDDLMRAMYYPDVFSPADCEKILTLTTDPNLSALFKEQTRQKMPDYYQQANFSTELLPYIPENNWIFDRLGKIIHTINQKYYHFEIENLAGTQRVTLAPEQGLDWHLEVGQGEFSLRKIKLLIFLSDPDSYTGGLIEFGSSSQRTYRQSLGGVLIYPTYFMTRIHPVQTGQFRFLQTWALGRNAFL</sequence>
<name>A0A2M7G1Q1_9BACT</name>
<evidence type="ECO:0008006" key="3">
    <source>
        <dbReference type="Google" id="ProtNLM"/>
    </source>
</evidence>
<dbReference type="Gene3D" id="2.60.120.620">
    <property type="entry name" value="q2cbj1_9rhob like domain"/>
    <property type="match status" value="1"/>
</dbReference>
<organism evidence="1 2">
    <name type="scientific">bacterium (Candidatus Blackallbacteria) CG17_big_fil_post_rev_8_21_14_2_50_48_46</name>
    <dbReference type="NCBI Taxonomy" id="2014261"/>
    <lineage>
        <taxon>Bacteria</taxon>
        <taxon>Candidatus Blackallbacteria</taxon>
    </lineage>
</organism>
<dbReference type="AlphaFoldDB" id="A0A2M7G1Q1"/>